<evidence type="ECO:0000256" key="2">
    <source>
        <dbReference type="ARBA" id="ARBA00004496"/>
    </source>
</evidence>
<evidence type="ECO:0000256" key="1">
    <source>
        <dbReference type="ARBA" id="ARBA00003231"/>
    </source>
</evidence>
<dbReference type="Gene3D" id="3.10.20.90">
    <property type="entry name" value="Phosphatidylinositol 3-kinase Catalytic Subunit, Chain A, domain 1"/>
    <property type="match status" value="1"/>
</dbReference>
<evidence type="ECO:0000313" key="13">
    <source>
        <dbReference type="EMBL" id="PVU98354.1"/>
    </source>
</evidence>
<comment type="caution">
    <text evidence="13">The sequence shown here is derived from an EMBL/GenBank/DDBJ whole genome shotgun (WGS) entry which is preliminary data.</text>
</comment>
<evidence type="ECO:0000256" key="3">
    <source>
        <dbReference type="ARBA" id="ARBA00009136"/>
    </source>
</evidence>
<evidence type="ECO:0000256" key="6">
    <source>
        <dbReference type="ARBA" id="ARBA00022490"/>
    </source>
</evidence>
<evidence type="ECO:0000256" key="9">
    <source>
        <dbReference type="ARBA" id="ARBA00022801"/>
    </source>
</evidence>
<dbReference type="Gene3D" id="1.10.8.10">
    <property type="entry name" value="DNA helicase RuvA subunit, C-terminal domain"/>
    <property type="match status" value="1"/>
</dbReference>
<dbReference type="SUPFAM" id="SSF54236">
    <property type="entry name" value="Ubiquitin-like"/>
    <property type="match status" value="1"/>
</dbReference>
<dbReference type="CDD" id="cd01796">
    <property type="entry name" value="Ubl_Ddi1_like"/>
    <property type="match status" value="1"/>
</dbReference>
<feature type="compositionally biased region" description="Polar residues" evidence="10">
    <location>
        <begin position="344"/>
        <end position="358"/>
    </location>
</feature>
<dbReference type="Proteomes" id="UP000245699">
    <property type="component" value="Unassembled WGS sequence"/>
</dbReference>
<keyword evidence="14" id="KW-1185">Reference proteome</keyword>
<dbReference type="GO" id="GO:0005737">
    <property type="term" value="C:cytoplasm"/>
    <property type="evidence" value="ECO:0007669"/>
    <property type="project" value="UniProtKB-SubCell"/>
</dbReference>
<keyword evidence="6" id="KW-0963">Cytoplasm</keyword>
<dbReference type="PROSITE" id="PS50053">
    <property type="entry name" value="UBIQUITIN_2"/>
    <property type="match status" value="1"/>
</dbReference>
<comment type="similarity">
    <text evidence="3">Belongs to the DDI1 family.</text>
</comment>
<dbReference type="PANTHER" id="PTHR15397:SF3">
    <property type="entry name" value="DNA DAMAGE INDUCIBLE 1 HOMOLOG 2"/>
    <property type="match status" value="1"/>
</dbReference>
<dbReference type="STRING" id="61424.A0A2T9Z1F2"/>
<dbReference type="OrthoDB" id="1047367at2759"/>
<dbReference type="AlphaFoldDB" id="A0A2T9Z1F2"/>
<feature type="region of interest" description="Disordered" evidence="10">
    <location>
        <begin position="77"/>
        <end position="99"/>
    </location>
</feature>
<dbReference type="InterPro" id="IPR033882">
    <property type="entry name" value="DDI1_N"/>
</dbReference>
<gene>
    <name evidence="13" type="ORF">BB559_001638</name>
</gene>
<comment type="subunit">
    <text evidence="4">Binds ubiquitin and polyubiquitinated proteins.</text>
</comment>
<organism evidence="13 14">
    <name type="scientific">Furculomyces boomerangus</name>
    <dbReference type="NCBI Taxonomy" id="61424"/>
    <lineage>
        <taxon>Eukaryota</taxon>
        <taxon>Fungi</taxon>
        <taxon>Fungi incertae sedis</taxon>
        <taxon>Zoopagomycota</taxon>
        <taxon>Kickxellomycotina</taxon>
        <taxon>Harpellomycetes</taxon>
        <taxon>Harpellales</taxon>
        <taxon>Harpellaceae</taxon>
        <taxon>Furculomyces</taxon>
    </lineage>
</organism>
<accession>A0A2T9Z1F2</accession>
<dbReference type="InterPro" id="IPR029071">
    <property type="entry name" value="Ubiquitin-like_domsf"/>
</dbReference>
<dbReference type="InterPro" id="IPR015940">
    <property type="entry name" value="UBA"/>
</dbReference>
<dbReference type="GO" id="GO:0004190">
    <property type="term" value="F:aspartic-type endopeptidase activity"/>
    <property type="evidence" value="ECO:0007669"/>
    <property type="project" value="UniProtKB-KW"/>
</dbReference>
<dbReference type="CDD" id="cd05479">
    <property type="entry name" value="RP_DDI"/>
    <property type="match status" value="1"/>
</dbReference>
<feature type="region of interest" description="Disordered" evidence="10">
    <location>
        <begin position="338"/>
        <end position="446"/>
    </location>
</feature>
<dbReference type="SUPFAM" id="SSF46934">
    <property type="entry name" value="UBA-like"/>
    <property type="match status" value="1"/>
</dbReference>
<keyword evidence="7" id="KW-0645">Protease</keyword>
<dbReference type="Pfam" id="PF00240">
    <property type="entry name" value="ubiquitin"/>
    <property type="match status" value="1"/>
</dbReference>
<dbReference type="SMART" id="SM00165">
    <property type="entry name" value="UBA"/>
    <property type="match status" value="1"/>
</dbReference>
<proteinExistence type="inferred from homology"/>
<feature type="domain" description="UBA" evidence="11">
    <location>
        <begin position="444"/>
        <end position="484"/>
    </location>
</feature>
<keyword evidence="9" id="KW-0378">Hydrolase</keyword>
<dbReference type="PANTHER" id="PTHR15397">
    <property type="entry name" value="SODIUM-GLUCOSE COTRANSPORTER REGULATORY PROTEIN -RELATED"/>
    <property type="match status" value="1"/>
</dbReference>
<dbReference type="InterPro" id="IPR000626">
    <property type="entry name" value="Ubiquitin-like_dom"/>
</dbReference>
<dbReference type="InterPro" id="IPR009060">
    <property type="entry name" value="UBA-like_sf"/>
</dbReference>
<evidence type="ECO:0000256" key="8">
    <source>
        <dbReference type="ARBA" id="ARBA00022750"/>
    </source>
</evidence>
<comment type="function">
    <text evidence="1">Probable aspartic protease. May be involved in the regulation of exocytosis. Acts as a linker between the 19S proteasome and polyubiquitinated proteins via UBA domain interactions with ubiquitin for their subsequent degradation. Required for S-phase checkpoint control.</text>
</comment>
<dbReference type="Gene3D" id="2.40.70.10">
    <property type="entry name" value="Acid Proteases"/>
    <property type="match status" value="1"/>
</dbReference>
<feature type="compositionally biased region" description="Low complexity" evidence="10">
    <location>
        <begin position="359"/>
        <end position="368"/>
    </location>
</feature>
<reference evidence="13 14" key="1">
    <citation type="journal article" date="2018" name="MBio">
        <title>Comparative Genomics Reveals the Core Gene Toolbox for the Fungus-Insect Symbiosis.</title>
        <authorList>
            <person name="Wang Y."/>
            <person name="Stata M."/>
            <person name="Wang W."/>
            <person name="Stajich J.E."/>
            <person name="White M.M."/>
            <person name="Moncalvo J.M."/>
        </authorList>
    </citation>
    <scope>NUCLEOTIDE SEQUENCE [LARGE SCALE GENOMIC DNA]</scope>
    <source>
        <strain evidence="13 14">AUS-77-4</strain>
    </source>
</reference>
<dbReference type="Pfam" id="PF09668">
    <property type="entry name" value="Asp_protease"/>
    <property type="match status" value="1"/>
</dbReference>
<evidence type="ECO:0000259" key="12">
    <source>
        <dbReference type="PROSITE" id="PS50053"/>
    </source>
</evidence>
<name>A0A2T9Z1F2_9FUNG</name>
<feature type="compositionally biased region" description="Low complexity" evidence="10">
    <location>
        <begin position="376"/>
        <end position="393"/>
    </location>
</feature>
<dbReference type="GO" id="GO:0006508">
    <property type="term" value="P:proteolysis"/>
    <property type="evidence" value="ECO:0007669"/>
    <property type="project" value="UniProtKB-KW"/>
</dbReference>
<dbReference type="EMBL" id="MBFT01000082">
    <property type="protein sequence ID" value="PVU98354.1"/>
    <property type="molecule type" value="Genomic_DNA"/>
</dbReference>
<dbReference type="InterPro" id="IPR019103">
    <property type="entry name" value="Peptidase_aspartic_DDI1-type"/>
</dbReference>
<evidence type="ECO:0000313" key="14">
    <source>
        <dbReference type="Proteomes" id="UP000245699"/>
    </source>
</evidence>
<feature type="compositionally biased region" description="Polar residues" evidence="10">
    <location>
        <begin position="77"/>
        <end position="87"/>
    </location>
</feature>
<dbReference type="InterPro" id="IPR021109">
    <property type="entry name" value="Peptidase_aspartic_dom_sf"/>
</dbReference>
<evidence type="ECO:0000259" key="11">
    <source>
        <dbReference type="PROSITE" id="PS50030"/>
    </source>
</evidence>
<dbReference type="SUPFAM" id="SSF50630">
    <property type="entry name" value="Acid proteases"/>
    <property type="match status" value="1"/>
</dbReference>
<evidence type="ECO:0000256" key="10">
    <source>
        <dbReference type="SAM" id="MobiDB-lite"/>
    </source>
</evidence>
<comment type="subcellular location">
    <subcellularLocation>
        <location evidence="2">Cytoplasm</location>
    </subcellularLocation>
</comment>
<sequence>MKLTIVYQTHTSNLELDGSIEIENLKALLEAELDVPKENQILIYKNAPLLDEKKTLDAYNILDNSIIILEKGAPANLNQTTRGTHQSHPPPPLNNSNQANVNPTDTVAIENIRQQVLSDPAFAATLEQIHPGITSSARNSPQEFTQTILKLNQQRYEQKLQKQLELEALNADPFNIEAQKKIEEAIRMENIHKNMEDALENNPELFGSVTMLYIDSEVNQHHVKAFVDSGAQATIMSLACAKRSGLERLMDTRFTGVAVGVGTAKIIGRIHNTSIKVGNQYLVCSFTVIDGQDMDLLFGLDMLKRHQACIDLKKNALVINGQEIPFLPEHQIPKRNTDVHTEKQGISSTNQNKISDTLPSSSNTSTNPFASLLPGNNHNLQNSNQSSASTSNQIRPFVGEGRTLSSSANISQPAPPRPSESLGKFSERSIPASANRPESVPSSKYPEDMIKTLMSLGATREKAIMALDASEGNIDLAAGFLFDYN</sequence>
<feature type="compositionally biased region" description="Polar residues" evidence="10">
    <location>
        <begin position="403"/>
        <end position="412"/>
    </location>
</feature>
<evidence type="ECO:0000256" key="7">
    <source>
        <dbReference type="ARBA" id="ARBA00022670"/>
    </source>
</evidence>
<feature type="domain" description="Ubiquitin-like" evidence="12">
    <location>
        <begin position="1"/>
        <end position="69"/>
    </location>
</feature>
<dbReference type="SMART" id="SM00213">
    <property type="entry name" value="UBQ"/>
    <property type="match status" value="1"/>
</dbReference>
<protein>
    <recommendedName>
        <fullName evidence="5">DNA damage-inducible protein 1</fullName>
    </recommendedName>
</protein>
<dbReference type="CDD" id="cd14309">
    <property type="entry name" value="UBA_scDdi1_like"/>
    <property type="match status" value="1"/>
</dbReference>
<dbReference type="Pfam" id="PF00627">
    <property type="entry name" value="UBA"/>
    <property type="match status" value="1"/>
</dbReference>
<evidence type="ECO:0000256" key="4">
    <source>
        <dbReference type="ARBA" id="ARBA00011128"/>
    </source>
</evidence>
<evidence type="ECO:0000256" key="5">
    <source>
        <dbReference type="ARBA" id="ARBA00021491"/>
    </source>
</evidence>
<keyword evidence="8" id="KW-0064">Aspartyl protease</keyword>
<dbReference type="PROSITE" id="PS50030">
    <property type="entry name" value="UBA"/>
    <property type="match status" value="1"/>
</dbReference>